<reference evidence="12 13" key="1">
    <citation type="submission" date="2024-01" db="EMBL/GenBank/DDBJ databases">
        <title>New evidence supports the origin of RcGTA from prophage.</title>
        <authorList>
            <person name="Xu Y."/>
            <person name="Liu B."/>
            <person name="Chen F."/>
        </authorList>
    </citation>
    <scope>NUCLEOTIDE SEQUENCE [LARGE SCALE GENOMIC DNA]</scope>
    <source>
        <strain evidence="12 13">CBW1107-2</strain>
    </source>
</reference>
<keyword evidence="8" id="KW-0408">Iron</keyword>
<comment type="similarity">
    <text evidence="3">Belongs to the prokaryotic molybdopterin-containing oxidoreductase family. NasA/NapA/NarB subfamily.</text>
</comment>
<comment type="cofactor">
    <cofactor evidence="1">
        <name>Mo-bis(molybdopterin guanine dinucleotide)</name>
        <dbReference type="ChEBI" id="CHEBI:60539"/>
    </cofactor>
</comment>
<dbReference type="PROSITE" id="PS51669">
    <property type="entry name" value="4FE4S_MOW_BIS_MGD"/>
    <property type="match status" value="1"/>
</dbReference>
<keyword evidence="7" id="KW-0560">Oxidoreductase</keyword>
<evidence type="ECO:0000256" key="8">
    <source>
        <dbReference type="ARBA" id="ARBA00023004"/>
    </source>
</evidence>
<keyword evidence="5" id="KW-0500">Molybdenum</keyword>
<dbReference type="Gene3D" id="2.20.25.90">
    <property type="entry name" value="ADC-like domains"/>
    <property type="match status" value="1"/>
</dbReference>
<keyword evidence="13" id="KW-1185">Reference proteome</keyword>
<evidence type="ECO:0000259" key="11">
    <source>
        <dbReference type="PROSITE" id="PS51669"/>
    </source>
</evidence>
<evidence type="ECO:0000256" key="2">
    <source>
        <dbReference type="ARBA" id="ARBA00001966"/>
    </source>
</evidence>
<dbReference type="EMBL" id="JAZHFV010000015">
    <property type="protein sequence ID" value="MEX4010502.1"/>
    <property type="molecule type" value="Genomic_DNA"/>
</dbReference>
<accession>A0ABV3X0M6</accession>
<keyword evidence="10" id="KW-0534">Nitrate assimilation</keyword>
<dbReference type="PANTHER" id="PTHR43105:SF9">
    <property type="entry name" value="NADPH-FE(3+) OXIDOREDUCTASE SUBUNIT ALPHA"/>
    <property type="match status" value="1"/>
</dbReference>
<dbReference type="Gene3D" id="2.40.40.20">
    <property type="match status" value="1"/>
</dbReference>
<feature type="domain" description="4Fe-4S Mo/W bis-MGD-type" evidence="11">
    <location>
        <begin position="6"/>
        <end position="62"/>
    </location>
</feature>
<evidence type="ECO:0000256" key="7">
    <source>
        <dbReference type="ARBA" id="ARBA00023002"/>
    </source>
</evidence>
<dbReference type="Pfam" id="PF04879">
    <property type="entry name" value="Molybdop_Fe4S4"/>
    <property type="match status" value="1"/>
</dbReference>
<keyword evidence="4" id="KW-0004">4Fe-4S</keyword>
<evidence type="ECO:0000256" key="5">
    <source>
        <dbReference type="ARBA" id="ARBA00022505"/>
    </source>
</evidence>
<dbReference type="RefSeq" id="WP_368805182.1">
    <property type="nucleotide sequence ID" value="NZ_JAZHFV010000015.1"/>
</dbReference>
<dbReference type="InterPro" id="IPR006963">
    <property type="entry name" value="Mopterin_OxRdtase_4Fe-4S_dom"/>
</dbReference>
<dbReference type="InterPro" id="IPR006657">
    <property type="entry name" value="MoPterin_dinucl-bd_dom"/>
</dbReference>
<dbReference type="CDD" id="cd02754">
    <property type="entry name" value="MopB_Nitrate-R-NapA-like"/>
    <property type="match status" value="1"/>
</dbReference>
<keyword evidence="6" id="KW-0479">Metal-binding</keyword>
<gene>
    <name evidence="12" type="ORF">V1479_24655</name>
</gene>
<evidence type="ECO:0000256" key="10">
    <source>
        <dbReference type="ARBA" id="ARBA00023063"/>
    </source>
</evidence>
<dbReference type="SUPFAM" id="SSF53706">
    <property type="entry name" value="Formate dehydrogenase/DMSO reductase, domains 1-3"/>
    <property type="match status" value="1"/>
</dbReference>
<evidence type="ECO:0000256" key="3">
    <source>
        <dbReference type="ARBA" id="ARBA00008747"/>
    </source>
</evidence>
<protein>
    <submittedName>
        <fullName evidence="12">Molybdopterin-dependent oxidoreductase</fullName>
    </submittedName>
</protein>
<dbReference type="InterPro" id="IPR007419">
    <property type="entry name" value="BFD-like_2Fe2S-bd_dom"/>
</dbReference>
<evidence type="ECO:0000313" key="12">
    <source>
        <dbReference type="EMBL" id="MEX4010502.1"/>
    </source>
</evidence>
<evidence type="ECO:0000256" key="4">
    <source>
        <dbReference type="ARBA" id="ARBA00022485"/>
    </source>
</evidence>
<dbReference type="InterPro" id="IPR041957">
    <property type="entry name" value="CT_Nitrate-R-NapA-like"/>
</dbReference>
<dbReference type="InterPro" id="IPR009010">
    <property type="entry name" value="Asp_de-COase-like_dom_sf"/>
</dbReference>
<dbReference type="PROSITE" id="PS00551">
    <property type="entry name" value="MOLYBDOPTERIN_PROK_1"/>
    <property type="match status" value="1"/>
</dbReference>
<organism evidence="12 13">
    <name type="scientific">Neoaquamicrobium sediminum</name>
    <dbReference type="NCBI Taxonomy" id="1849104"/>
    <lineage>
        <taxon>Bacteria</taxon>
        <taxon>Pseudomonadati</taxon>
        <taxon>Pseudomonadota</taxon>
        <taxon>Alphaproteobacteria</taxon>
        <taxon>Hyphomicrobiales</taxon>
        <taxon>Phyllobacteriaceae</taxon>
        <taxon>Neoaquamicrobium</taxon>
    </lineage>
</organism>
<dbReference type="CDD" id="cd02791">
    <property type="entry name" value="MopB_CT_Nitrate-R-NapA-like"/>
    <property type="match status" value="1"/>
</dbReference>
<dbReference type="InterPro" id="IPR006656">
    <property type="entry name" value="Mopterin_OxRdtase"/>
</dbReference>
<dbReference type="InterPro" id="IPR041854">
    <property type="entry name" value="BFD-like_2Fe2S-bd_dom_sf"/>
</dbReference>
<comment type="caution">
    <text evidence="12">The sequence shown here is derived from an EMBL/GenBank/DDBJ whole genome shotgun (WGS) entry which is preliminary data.</text>
</comment>
<evidence type="ECO:0000256" key="1">
    <source>
        <dbReference type="ARBA" id="ARBA00001942"/>
    </source>
</evidence>
<dbReference type="InterPro" id="IPR050123">
    <property type="entry name" value="Prok_molybdopt-oxidoreductase"/>
</dbReference>
<dbReference type="InterPro" id="IPR027467">
    <property type="entry name" value="MopterinOxRdtase_cofactor_BS"/>
</dbReference>
<dbReference type="Gene3D" id="1.10.10.1100">
    <property type="entry name" value="BFD-like [2Fe-2S]-binding domain"/>
    <property type="match status" value="1"/>
</dbReference>
<dbReference type="InterPro" id="IPR006655">
    <property type="entry name" value="Mopterin_OxRdtase_prok_CS"/>
</dbReference>
<name>A0ABV3X0M6_9HYPH</name>
<dbReference type="PANTHER" id="PTHR43105">
    <property type="entry name" value="RESPIRATORY NITRATE REDUCTASE"/>
    <property type="match status" value="1"/>
</dbReference>
<dbReference type="Pfam" id="PF01568">
    <property type="entry name" value="Molydop_binding"/>
    <property type="match status" value="1"/>
</dbReference>
<dbReference type="PROSITE" id="PS00490">
    <property type="entry name" value="MOLYBDOPTERIN_PROK_2"/>
    <property type="match status" value="1"/>
</dbReference>
<evidence type="ECO:0000256" key="6">
    <source>
        <dbReference type="ARBA" id="ARBA00022723"/>
    </source>
</evidence>
<comment type="cofactor">
    <cofactor evidence="2">
        <name>[4Fe-4S] cluster</name>
        <dbReference type="ChEBI" id="CHEBI:49883"/>
    </cofactor>
</comment>
<dbReference type="SUPFAM" id="SSF50692">
    <property type="entry name" value="ADC-like"/>
    <property type="match status" value="1"/>
</dbReference>
<dbReference type="Proteomes" id="UP001559025">
    <property type="component" value="Unassembled WGS sequence"/>
</dbReference>
<evidence type="ECO:0000313" key="13">
    <source>
        <dbReference type="Proteomes" id="UP001559025"/>
    </source>
</evidence>
<dbReference type="Gene3D" id="3.40.50.740">
    <property type="match status" value="1"/>
</dbReference>
<dbReference type="SMART" id="SM00926">
    <property type="entry name" value="Molybdop_Fe4S4"/>
    <property type="match status" value="1"/>
</dbReference>
<proteinExistence type="inferred from homology"/>
<dbReference type="Pfam" id="PF04324">
    <property type="entry name" value="Fer2_BFD"/>
    <property type="match status" value="1"/>
</dbReference>
<dbReference type="Pfam" id="PF00384">
    <property type="entry name" value="Molybdopterin"/>
    <property type="match status" value="1"/>
</dbReference>
<sequence>MQDLPATEVRTTCPYCGVGCGVLARVAADGNVTVRGDTDHPANFGRLCSKGSALGETTSLEGRLLVPEIGGRETSWDEALDLVARRFSETIEKHGPDSVAFYISGQLLTEDYYVANKLMKGFIGSANIDTNSRLCMASSVAGHRRAFGEDIVPGTYEDLDQADLVVLTGSNTAWCHPILYQRLLAAREARGTKIVVIDPRRTATAEECDLHLAVDPGTDVLLFNGLLAHLDIAGVIDRNFVDSSTTGFAEALSVASAEASSPGAVAAGCGLAEADVRLLYELFAATSRTVTVYSQGVNQSAHGTDKVNAIINCHLATGRIGQPGMGPFSVTGQPNAMGGREVGGLANQLAAHMNFDRPEDVERVERFWSAPAMARQAGLKAVDMFRAAGDGRAKALWVMGTNPAVSMPDSARVRTALKSCEFVVVSDVTRTDTTRYADVLLPAAAWGEKGGTVTNSERRMSRQRPFLPVPGNARADWRIICDVAQRMGFGDAFTYDGPLEIFREHARLSAFENHGDRLFDIGALAEIADAEYEHFPPRHWPQASGEPCAERLLVDGRFPTPDGRARFVAVRQEGVALPVDAKRPIALNSGRLRDQWHTMTRTGRVPRLMANVPAPTLEIAPLDAHRRGLRDGDLAHISSRYGFARARVTVSDNQKPGTAFLPMHWSGHFAANAGAGSLATPLSDPFSGQPELKNVPVRIEREAIAWTGVLMTRRELRPTGFVHWTRHPVDGGWVYELCGTETPDQGILLSRRLLDGSPRNQFMEYTDRRGLTYRAAALDPAGALAEALLVAPPGQLPPRDWLVSLLGAREPLAAGQRMALLSGRSPVPMPSIGRVICSCFNVGEHQIAAAVTRGAASLEDIGQQLRAGTNCGSCRSEIRTLLDAHRLQAAE</sequence>
<keyword evidence="9" id="KW-0411">Iron-sulfur</keyword>
<dbReference type="Gene3D" id="3.40.228.10">
    <property type="entry name" value="Dimethylsulfoxide Reductase, domain 2"/>
    <property type="match status" value="1"/>
</dbReference>
<evidence type="ECO:0000256" key="9">
    <source>
        <dbReference type="ARBA" id="ARBA00023014"/>
    </source>
</evidence>